<gene>
    <name evidence="3" type="ORF">ENL48_04665</name>
    <name evidence="2" type="ORF">ENT89_00110</name>
    <name evidence="1" type="ORF">ENX77_06005</name>
</gene>
<protein>
    <recommendedName>
        <fullName evidence="4">Phasin family protein</fullName>
    </recommendedName>
</protein>
<sequence>MEFKDYLEMSKAFYKMGFSIAKTILDLTKVASDSYVSMYEFYMRQIVPSESFDSIKKTIELYNNSQAKVFENFKKLIEQVEKSQDEMMNRLLEVTKETKEPKK</sequence>
<dbReference type="AlphaFoldDB" id="A0A7C4W2M2"/>
<evidence type="ECO:0000313" key="2">
    <source>
        <dbReference type="EMBL" id="HGU58638.1"/>
    </source>
</evidence>
<evidence type="ECO:0008006" key="4">
    <source>
        <dbReference type="Google" id="ProtNLM"/>
    </source>
</evidence>
<organism evidence="2">
    <name type="scientific">Geoglobus ahangari</name>
    <dbReference type="NCBI Taxonomy" id="113653"/>
    <lineage>
        <taxon>Archaea</taxon>
        <taxon>Methanobacteriati</taxon>
        <taxon>Methanobacteriota</taxon>
        <taxon>Archaeoglobi</taxon>
        <taxon>Archaeoglobales</taxon>
        <taxon>Archaeoglobaceae</taxon>
        <taxon>Geoglobus</taxon>
    </lineage>
</organism>
<dbReference type="EMBL" id="DTAK01000001">
    <property type="protein sequence ID" value="HGU58638.1"/>
    <property type="molecule type" value="Genomic_DNA"/>
</dbReference>
<dbReference type="EMBL" id="DTPI01000031">
    <property type="protein sequence ID" value="HGE66649.1"/>
    <property type="molecule type" value="Genomic_DNA"/>
</dbReference>
<dbReference type="EMBL" id="DRUC01000068">
    <property type="protein sequence ID" value="HHF48459.1"/>
    <property type="molecule type" value="Genomic_DNA"/>
</dbReference>
<comment type="caution">
    <text evidence="2">The sequence shown here is derived from an EMBL/GenBank/DDBJ whole genome shotgun (WGS) entry which is preliminary data.</text>
</comment>
<accession>A0A7C4W2M2</accession>
<name>A0A7C4W2M2_9EURY</name>
<proteinExistence type="predicted"/>
<reference evidence="2" key="1">
    <citation type="journal article" date="2020" name="mSystems">
        <title>Genome- and Community-Level Interaction Insights into Carbon Utilization and Element Cycling Functions of Hydrothermarchaeota in Hydrothermal Sediment.</title>
        <authorList>
            <person name="Zhou Z."/>
            <person name="Liu Y."/>
            <person name="Xu W."/>
            <person name="Pan J."/>
            <person name="Luo Z.H."/>
            <person name="Li M."/>
        </authorList>
    </citation>
    <scope>NUCLEOTIDE SEQUENCE [LARGE SCALE GENOMIC DNA]</scope>
    <source>
        <strain evidence="3">SpSt-10</strain>
        <strain evidence="2">SpSt-62</strain>
        <strain evidence="1">SpSt-97</strain>
    </source>
</reference>
<evidence type="ECO:0000313" key="3">
    <source>
        <dbReference type="EMBL" id="HHF48459.1"/>
    </source>
</evidence>
<evidence type="ECO:0000313" key="1">
    <source>
        <dbReference type="EMBL" id="HGE66649.1"/>
    </source>
</evidence>